<proteinExistence type="predicted"/>
<dbReference type="InterPro" id="IPR036412">
    <property type="entry name" value="HAD-like_sf"/>
</dbReference>
<protein>
    <recommendedName>
        <fullName evidence="3">Magnesium-dependent phosphatase 1</fullName>
    </recommendedName>
</protein>
<dbReference type="InterPro" id="IPR023214">
    <property type="entry name" value="HAD_sf"/>
</dbReference>
<dbReference type="PANTHER" id="PTHR17901:SF14">
    <property type="entry name" value="MAGNESIUM-DEPENDENT PHOSPHATASE 1"/>
    <property type="match status" value="1"/>
</dbReference>
<evidence type="ECO:0000313" key="2">
    <source>
        <dbReference type="Proteomes" id="UP000822476"/>
    </source>
</evidence>
<accession>A0A8S9Z4R2</accession>
<dbReference type="OrthoDB" id="2865258at2759"/>
<dbReference type="Proteomes" id="UP000822476">
    <property type="component" value="Unassembled WGS sequence"/>
</dbReference>
<comment type="caution">
    <text evidence="1">The sequence shown here is derived from an EMBL/GenBank/DDBJ whole genome shotgun (WGS) entry which is preliminary data.</text>
</comment>
<gene>
    <name evidence="1" type="ORF">EG68_03532</name>
</gene>
<reference evidence="1" key="1">
    <citation type="submission" date="2019-07" db="EMBL/GenBank/DDBJ databases">
        <title>Annotation for the trematode Paragonimus miyazaki's.</title>
        <authorList>
            <person name="Choi Y.-J."/>
        </authorList>
    </citation>
    <scope>NUCLEOTIDE SEQUENCE</scope>
    <source>
        <strain evidence="1">Japan</strain>
    </source>
</reference>
<dbReference type="PANTHER" id="PTHR17901">
    <property type="entry name" value="MAGNESIUM-DEPENDENT PHOSPHATASE 1 MDP1"/>
    <property type="match status" value="1"/>
</dbReference>
<dbReference type="Pfam" id="PF12689">
    <property type="entry name" value="Acid_PPase"/>
    <property type="match status" value="1"/>
</dbReference>
<dbReference type="Gene3D" id="3.40.50.1000">
    <property type="entry name" value="HAD superfamily/HAD-like"/>
    <property type="match status" value="1"/>
</dbReference>
<keyword evidence="2" id="KW-1185">Reference proteome</keyword>
<dbReference type="EMBL" id="JTDE01001511">
    <property type="protein sequence ID" value="KAF7258828.1"/>
    <property type="molecule type" value="Genomic_DNA"/>
</dbReference>
<name>A0A8S9Z4R2_9TREM</name>
<dbReference type="InterPro" id="IPR010036">
    <property type="entry name" value="MDP_1_eu_arc"/>
</dbReference>
<sequence length="119" mass="13488">MELLAGHEQHATIVSEAQTLWPTDNFLKSTIYQLLCRTCAHTTFIFCFLTVPLYLISLAKKTGVSFNEMLFFDDLHWNIDEVGRLGVHAHLVKNGINTGLVRRALQAYEQAHKSRNTGV</sequence>
<dbReference type="GO" id="GO:0003993">
    <property type="term" value="F:acid phosphatase activity"/>
    <property type="evidence" value="ECO:0007669"/>
    <property type="project" value="TreeGrafter"/>
</dbReference>
<dbReference type="SUPFAM" id="SSF56784">
    <property type="entry name" value="HAD-like"/>
    <property type="match status" value="1"/>
</dbReference>
<organism evidence="1 2">
    <name type="scientific">Paragonimus skrjabini miyazakii</name>
    <dbReference type="NCBI Taxonomy" id="59628"/>
    <lineage>
        <taxon>Eukaryota</taxon>
        <taxon>Metazoa</taxon>
        <taxon>Spiralia</taxon>
        <taxon>Lophotrochozoa</taxon>
        <taxon>Platyhelminthes</taxon>
        <taxon>Trematoda</taxon>
        <taxon>Digenea</taxon>
        <taxon>Plagiorchiida</taxon>
        <taxon>Troglotremata</taxon>
        <taxon>Troglotrematidae</taxon>
        <taxon>Paragonimus</taxon>
    </lineage>
</organism>
<dbReference type="AlphaFoldDB" id="A0A8S9Z4R2"/>
<evidence type="ECO:0000313" key="1">
    <source>
        <dbReference type="EMBL" id="KAF7258828.1"/>
    </source>
</evidence>
<evidence type="ECO:0008006" key="3">
    <source>
        <dbReference type="Google" id="ProtNLM"/>
    </source>
</evidence>